<feature type="non-terminal residue" evidence="2">
    <location>
        <position position="1"/>
    </location>
</feature>
<reference evidence="2" key="1">
    <citation type="submission" date="2023-10" db="EMBL/GenBank/DDBJ databases">
        <authorList>
            <person name="Chen Y."/>
            <person name="Shah S."/>
            <person name="Dougan E. K."/>
            <person name="Thang M."/>
            <person name="Chan C."/>
        </authorList>
    </citation>
    <scope>NUCLEOTIDE SEQUENCE [LARGE SCALE GENOMIC DNA]</scope>
</reference>
<proteinExistence type="predicted"/>
<accession>A0ABN9VBA7</accession>
<protein>
    <submittedName>
        <fullName evidence="2">Uncharacterized protein</fullName>
    </submittedName>
</protein>
<dbReference type="EMBL" id="CAUYUJ010016948">
    <property type="protein sequence ID" value="CAK0870320.1"/>
    <property type="molecule type" value="Genomic_DNA"/>
</dbReference>
<gene>
    <name evidence="2" type="ORF">PCOR1329_LOCUS56462</name>
</gene>
<organism evidence="2 3">
    <name type="scientific">Prorocentrum cordatum</name>
    <dbReference type="NCBI Taxonomy" id="2364126"/>
    <lineage>
        <taxon>Eukaryota</taxon>
        <taxon>Sar</taxon>
        <taxon>Alveolata</taxon>
        <taxon>Dinophyceae</taxon>
        <taxon>Prorocentrales</taxon>
        <taxon>Prorocentraceae</taxon>
        <taxon>Prorocentrum</taxon>
    </lineage>
</organism>
<sequence length="239" mass="26532">IAPTLIVQLTSCKRARRALWGWGARAPGFSRIPEAFEMFVALCAGLPPELTENVRVAIFALLASPGADVRPGGVRALLAHWLSASAQDIVRRGMLVFRPDVGKMVQVAAARVDMPNVMLSLVQPCGASIDALNRALLLGETRERGRWQSANNVLRYKKRRRILERWQISPIMFRDYATVRAEHPRGHSNYPNTFFEFPTLPPIGAREAFSQEAAGSQGPRSSRADELFRLTSSTVPRKT</sequence>
<comment type="caution">
    <text evidence="2">The sequence shown here is derived from an EMBL/GenBank/DDBJ whole genome shotgun (WGS) entry which is preliminary data.</text>
</comment>
<dbReference type="Proteomes" id="UP001189429">
    <property type="component" value="Unassembled WGS sequence"/>
</dbReference>
<evidence type="ECO:0000313" key="3">
    <source>
        <dbReference type="Proteomes" id="UP001189429"/>
    </source>
</evidence>
<name>A0ABN9VBA7_9DINO</name>
<feature type="region of interest" description="Disordered" evidence="1">
    <location>
        <begin position="206"/>
        <end position="239"/>
    </location>
</feature>
<evidence type="ECO:0000313" key="2">
    <source>
        <dbReference type="EMBL" id="CAK0870320.1"/>
    </source>
</evidence>
<feature type="compositionally biased region" description="Polar residues" evidence="1">
    <location>
        <begin position="230"/>
        <end position="239"/>
    </location>
</feature>
<keyword evidence="3" id="KW-1185">Reference proteome</keyword>
<evidence type="ECO:0000256" key="1">
    <source>
        <dbReference type="SAM" id="MobiDB-lite"/>
    </source>
</evidence>